<dbReference type="Pfam" id="PF02833">
    <property type="entry name" value="DHHA2"/>
    <property type="match status" value="1"/>
</dbReference>
<evidence type="ECO:0000256" key="8">
    <source>
        <dbReference type="PROSITE-ProRule" id="PRU00703"/>
    </source>
</evidence>
<reference evidence="10 11" key="1">
    <citation type="submission" date="2018-04" db="EMBL/GenBank/DDBJ databases">
        <title>Genomic Encyclopedia of Type Strains, Phase IV (KMG-IV): sequencing the most valuable type-strain genomes for metagenomic binning, comparative biology and taxonomic classification.</title>
        <authorList>
            <person name="Goeker M."/>
        </authorList>
    </citation>
    <scope>NUCLEOTIDE SEQUENCE [LARGE SCALE GENOMIC DNA]</scope>
    <source>
        <strain evidence="10 11">DSM 20705</strain>
    </source>
</reference>
<dbReference type="NCBIfam" id="NF011443">
    <property type="entry name" value="PRK14869.1-5"/>
    <property type="match status" value="1"/>
</dbReference>
<evidence type="ECO:0000259" key="9">
    <source>
        <dbReference type="PROSITE" id="PS51371"/>
    </source>
</evidence>
<dbReference type="SUPFAM" id="SSF64182">
    <property type="entry name" value="DHH phosphoesterases"/>
    <property type="match status" value="1"/>
</dbReference>
<dbReference type="Proteomes" id="UP000245793">
    <property type="component" value="Unassembled WGS sequence"/>
</dbReference>
<organism evidence="10 11">
    <name type="scientific">Ezakiella coagulans</name>
    <dbReference type="NCBI Taxonomy" id="46507"/>
    <lineage>
        <taxon>Bacteria</taxon>
        <taxon>Bacillati</taxon>
        <taxon>Bacillota</taxon>
        <taxon>Tissierellia</taxon>
        <taxon>Ezakiella</taxon>
    </lineage>
</organism>
<dbReference type="InterPro" id="IPR004097">
    <property type="entry name" value="DHHA2"/>
</dbReference>
<protein>
    <recommendedName>
        <fullName evidence="2">inorganic diphosphatase</fullName>
        <ecNumber evidence="2">3.6.1.1</ecNumber>
    </recommendedName>
    <alternativeName>
        <fullName evidence="6">Pyrophosphate phospho-hydrolase</fullName>
    </alternativeName>
</protein>
<dbReference type="GO" id="GO:0046872">
    <property type="term" value="F:metal ion binding"/>
    <property type="evidence" value="ECO:0007669"/>
    <property type="project" value="UniProtKB-KW"/>
</dbReference>
<evidence type="ECO:0000256" key="3">
    <source>
        <dbReference type="ARBA" id="ARBA00022723"/>
    </source>
</evidence>
<dbReference type="SUPFAM" id="SSF75138">
    <property type="entry name" value="HprK N-terminal domain-like"/>
    <property type="match status" value="1"/>
</dbReference>
<dbReference type="GO" id="GO:0004427">
    <property type="term" value="F:inorganic diphosphate phosphatase activity"/>
    <property type="evidence" value="ECO:0007669"/>
    <property type="project" value="UniProtKB-EC"/>
</dbReference>
<keyword evidence="4" id="KW-0378">Hydrolase</keyword>
<dbReference type="Pfam" id="PF07085">
    <property type="entry name" value="DRTGG"/>
    <property type="match status" value="1"/>
</dbReference>
<dbReference type="Gene3D" id="3.40.1390.20">
    <property type="entry name" value="HprK N-terminal domain-like"/>
    <property type="match status" value="1"/>
</dbReference>
<comment type="caution">
    <text evidence="10">The sequence shown here is derived from an EMBL/GenBank/DDBJ whole genome shotgun (WGS) entry which is preliminary data.</text>
</comment>
<evidence type="ECO:0000256" key="6">
    <source>
        <dbReference type="ARBA" id="ARBA00032535"/>
    </source>
</evidence>
<feature type="domain" description="CBS" evidence="9">
    <location>
        <begin position="253"/>
        <end position="310"/>
    </location>
</feature>
<comment type="cofactor">
    <cofactor evidence="1">
        <name>Mn(2+)</name>
        <dbReference type="ChEBI" id="CHEBI:29035"/>
    </cofactor>
</comment>
<dbReference type="PROSITE" id="PS51371">
    <property type="entry name" value="CBS"/>
    <property type="match status" value="2"/>
</dbReference>
<dbReference type="InterPro" id="IPR001667">
    <property type="entry name" value="DDH_dom"/>
</dbReference>
<dbReference type="FunFam" id="3.90.1640.10:FF:000001">
    <property type="entry name" value="Probable manganese-dependent inorganic pyrophosphatase"/>
    <property type="match status" value="1"/>
</dbReference>
<dbReference type="InterPro" id="IPR038763">
    <property type="entry name" value="DHH_sf"/>
</dbReference>
<sequence>MGDFMVKVYITGHKVPDTDTICSAISYAEFLKKSGRAEAEPIRLGELNNETKFVLEHFNVDEPRLKTSMQLKVHDLELDEPTIIYRDTPVKRAIELLQEKKTLLLSITDEYHKLLGVLSLSDVTKSYMNVWDDMILHRSNTPLNNIVDVLSAKVLNEAKRELTGKMVVYAMEPDELGDRIKKGDVVIVGDRDNAQIDAIKRDVSLIIVSGGYKMKDEILEQAREKNISVLSTELNSFMAARLLPLSIPAEFVMTSGEINAVNINDTVDEVKEKLAKTRFRSYPVLDDEGKIVGNLSRYHLITGKPKKLILVDHNEKAQSIDNIDEAEIIQIIDHHRIEPVSTNSPVFFRNEPVGSTATIISKMFFEEGIRPTKEVAGLLSSAIISDTLYFRSPTTTDDDRRMLERMALYAEIEPEEYANEMFKAGTSVKGKSVSELLNMDVKEFKIMEESVRIAQIFTLDKESVLELKSEIISEMKKIREEKGNDTFVFVVTDIFDESSIVFVCGEYGVEIAGEFGEKIEENEFFAPGLLSRKKQMVPKVTDAIKKAKEN</sequence>
<dbReference type="EC" id="3.6.1.1" evidence="2"/>
<dbReference type="NCBIfam" id="NF011442">
    <property type="entry name" value="PRK14869.1-4"/>
    <property type="match status" value="1"/>
</dbReference>
<keyword evidence="5" id="KW-0464">Manganese</keyword>
<keyword evidence="8" id="KW-0129">CBS domain</keyword>
<dbReference type="InterPro" id="IPR000644">
    <property type="entry name" value="CBS_dom"/>
</dbReference>
<dbReference type="EMBL" id="QEKV01000005">
    <property type="protein sequence ID" value="PVY94312.1"/>
    <property type="molecule type" value="Genomic_DNA"/>
</dbReference>
<evidence type="ECO:0000256" key="1">
    <source>
        <dbReference type="ARBA" id="ARBA00001936"/>
    </source>
</evidence>
<keyword evidence="3" id="KW-0479">Metal-binding</keyword>
<evidence type="ECO:0000313" key="10">
    <source>
        <dbReference type="EMBL" id="PVY94312.1"/>
    </source>
</evidence>
<dbReference type="InterPro" id="IPR038222">
    <property type="entry name" value="DHHA2_dom_sf"/>
</dbReference>
<feature type="domain" description="CBS" evidence="9">
    <location>
        <begin position="76"/>
        <end position="134"/>
    </location>
</feature>
<dbReference type="InterPro" id="IPR046342">
    <property type="entry name" value="CBS_dom_sf"/>
</dbReference>
<accession>A0A2U1E392</accession>
<dbReference type="Gene3D" id="3.10.310.20">
    <property type="entry name" value="DHHA2 domain"/>
    <property type="match status" value="1"/>
</dbReference>
<keyword evidence="11" id="KW-1185">Reference proteome</keyword>
<dbReference type="GO" id="GO:0005737">
    <property type="term" value="C:cytoplasm"/>
    <property type="evidence" value="ECO:0007669"/>
    <property type="project" value="InterPro"/>
</dbReference>
<gene>
    <name evidence="10" type="ORF">C7381_10512</name>
</gene>
<dbReference type="Gene3D" id="3.90.1640.10">
    <property type="entry name" value="inorganic pyrophosphatase (n-terminal core)"/>
    <property type="match status" value="2"/>
</dbReference>
<dbReference type="SUPFAM" id="SSF54631">
    <property type="entry name" value="CBS-domain pair"/>
    <property type="match status" value="1"/>
</dbReference>
<proteinExistence type="predicted"/>
<evidence type="ECO:0000256" key="4">
    <source>
        <dbReference type="ARBA" id="ARBA00022801"/>
    </source>
</evidence>
<evidence type="ECO:0000256" key="5">
    <source>
        <dbReference type="ARBA" id="ARBA00023211"/>
    </source>
</evidence>
<dbReference type="Pfam" id="PF00571">
    <property type="entry name" value="CBS"/>
    <property type="match status" value="2"/>
</dbReference>
<dbReference type="InterPro" id="IPR010766">
    <property type="entry name" value="DRTGG"/>
</dbReference>
<dbReference type="Pfam" id="PF01368">
    <property type="entry name" value="DHH"/>
    <property type="match status" value="1"/>
</dbReference>
<dbReference type="PANTHER" id="PTHR12112:SF22">
    <property type="entry name" value="MANGANESE-DEPENDENT INORGANIC PYROPHOSPHATASE-RELATED"/>
    <property type="match status" value="1"/>
</dbReference>
<comment type="catalytic activity">
    <reaction evidence="7">
        <text>diphosphate + H2O = 2 phosphate + H(+)</text>
        <dbReference type="Rhea" id="RHEA:24576"/>
        <dbReference type="ChEBI" id="CHEBI:15377"/>
        <dbReference type="ChEBI" id="CHEBI:15378"/>
        <dbReference type="ChEBI" id="CHEBI:33019"/>
        <dbReference type="ChEBI" id="CHEBI:43474"/>
        <dbReference type="EC" id="3.6.1.1"/>
    </reaction>
</comment>
<evidence type="ECO:0000256" key="2">
    <source>
        <dbReference type="ARBA" id="ARBA00012146"/>
    </source>
</evidence>
<dbReference type="SMART" id="SM01131">
    <property type="entry name" value="DHHA2"/>
    <property type="match status" value="1"/>
</dbReference>
<dbReference type="SMART" id="SM00116">
    <property type="entry name" value="CBS"/>
    <property type="match status" value="2"/>
</dbReference>
<name>A0A2U1E392_9FIRM</name>
<dbReference type="InterPro" id="IPR028979">
    <property type="entry name" value="Ser_kin/Pase_Hpr-like_N_sf"/>
</dbReference>
<dbReference type="AlphaFoldDB" id="A0A2U1E392"/>
<dbReference type="PANTHER" id="PTHR12112">
    <property type="entry name" value="BNIP - RELATED"/>
    <property type="match status" value="1"/>
</dbReference>
<evidence type="ECO:0000313" key="11">
    <source>
        <dbReference type="Proteomes" id="UP000245793"/>
    </source>
</evidence>
<evidence type="ECO:0000256" key="7">
    <source>
        <dbReference type="ARBA" id="ARBA00047820"/>
    </source>
</evidence>